<sequence length="95" mass="10759">MLSQIFYLLRSRADGKYISACPNPDSTVSFLLIFREDYDALSYLNAHAADFADRFGVESISSPQIKKLLERWGFQGVGIVQDPLQPNIEFLLTND</sequence>
<name>A0A2G4EWN1_9CYAN</name>
<proteinExistence type="predicted"/>
<reference evidence="1" key="1">
    <citation type="submission" date="2017-10" db="EMBL/GenBank/DDBJ databases">
        <title>Draft genome sequence of the planktic cyanobacteria Tychonema bourrellyi isolated from alpine lentic freshwater.</title>
        <authorList>
            <person name="Tett A."/>
            <person name="Armanini F."/>
            <person name="Asnicar F."/>
            <person name="Boscaini A."/>
            <person name="Pasolli E."/>
            <person name="Zolfo M."/>
            <person name="Donati C."/>
            <person name="Salmaso N."/>
            <person name="Segata N."/>
        </authorList>
    </citation>
    <scope>NUCLEOTIDE SEQUENCE</scope>
    <source>
        <strain evidence="1">FEM_GT703</strain>
    </source>
</reference>
<dbReference type="AlphaFoldDB" id="A0A2G4EWN1"/>
<accession>A0A2G4EWN1</accession>
<keyword evidence="2" id="KW-1185">Reference proteome</keyword>
<dbReference type="OrthoDB" id="582684at2"/>
<evidence type="ECO:0000313" key="2">
    <source>
        <dbReference type="Proteomes" id="UP000226442"/>
    </source>
</evidence>
<gene>
    <name evidence="1" type="ORF">CP500_018795</name>
</gene>
<organism evidence="1 2">
    <name type="scientific">Tychonema bourrellyi FEM_GT703</name>
    <dbReference type="NCBI Taxonomy" id="2040638"/>
    <lineage>
        <taxon>Bacteria</taxon>
        <taxon>Bacillati</taxon>
        <taxon>Cyanobacteriota</taxon>
        <taxon>Cyanophyceae</taxon>
        <taxon>Oscillatoriophycideae</taxon>
        <taxon>Oscillatoriales</taxon>
        <taxon>Microcoleaceae</taxon>
        <taxon>Tychonema</taxon>
    </lineage>
</organism>
<protein>
    <submittedName>
        <fullName evidence="1">Uncharacterized protein</fullName>
    </submittedName>
</protein>
<dbReference type="EMBL" id="NXIB02000138">
    <property type="protein sequence ID" value="PHX53943.1"/>
    <property type="molecule type" value="Genomic_DNA"/>
</dbReference>
<evidence type="ECO:0000313" key="1">
    <source>
        <dbReference type="EMBL" id="PHX53943.1"/>
    </source>
</evidence>
<dbReference type="RefSeq" id="WP_096828988.1">
    <property type="nucleotide sequence ID" value="NZ_NXIB02000138.1"/>
</dbReference>
<comment type="caution">
    <text evidence="1">The sequence shown here is derived from an EMBL/GenBank/DDBJ whole genome shotgun (WGS) entry which is preliminary data.</text>
</comment>
<dbReference type="Proteomes" id="UP000226442">
    <property type="component" value="Unassembled WGS sequence"/>
</dbReference>